<feature type="transmembrane region" description="Helical" evidence="6">
    <location>
        <begin position="252"/>
        <end position="270"/>
    </location>
</feature>
<dbReference type="AlphaFoldDB" id="A0A644YGD6"/>
<protein>
    <recommendedName>
        <fullName evidence="8">Ribose import permease protein RbsC</fullName>
    </recommendedName>
</protein>
<feature type="transmembrane region" description="Helical" evidence="6">
    <location>
        <begin position="82"/>
        <end position="103"/>
    </location>
</feature>
<feature type="transmembrane region" description="Helical" evidence="6">
    <location>
        <begin position="109"/>
        <end position="129"/>
    </location>
</feature>
<keyword evidence="5 6" id="KW-0472">Membrane</keyword>
<keyword evidence="2" id="KW-1003">Cell membrane</keyword>
<comment type="subcellular location">
    <subcellularLocation>
        <location evidence="1">Cell membrane</location>
        <topology evidence="1">Multi-pass membrane protein</topology>
    </subcellularLocation>
</comment>
<evidence type="ECO:0000256" key="2">
    <source>
        <dbReference type="ARBA" id="ARBA00022475"/>
    </source>
</evidence>
<feature type="transmembrane region" description="Helical" evidence="6">
    <location>
        <begin position="201"/>
        <end position="222"/>
    </location>
</feature>
<evidence type="ECO:0000256" key="1">
    <source>
        <dbReference type="ARBA" id="ARBA00004651"/>
    </source>
</evidence>
<evidence type="ECO:0000256" key="6">
    <source>
        <dbReference type="SAM" id="Phobius"/>
    </source>
</evidence>
<dbReference type="InterPro" id="IPR001851">
    <property type="entry name" value="ABC_transp_permease"/>
</dbReference>
<evidence type="ECO:0000256" key="4">
    <source>
        <dbReference type="ARBA" id="ARBA00022989"/>
    </source>
</evidence>
<evidence type="ECO:0000256" key="3">
    <source>
        <dbReference type="ARBA" id="ARBA00022692"/>
    </source>
</evidence>
<evidence type="ECO:0000256" key="5">
    <source>
        <dbReference type="ARBA" id="ARBA00023136"/>
    </source>
</evidence>
<dbReference type="GO" id="GO:0005886">
    <property type="term" value="C:plasma membrane"/>
    <property type="evidence" value="ECO:0007669"/>
    <property type="project" value="UniProtKB-SubCell"/>
</dbReference>
<dbReference type="GO" id="GO:0022857">
    <property type="term" value="F:transmembrane transporter activity"/>
    <property type="evidence" value="ECO:0007669"/>
    <property type="project" value="InterPro"/>
</dbReference>
<evidence type="ECO:0008006" key="8">
    <source>
        <dbReference type="Google" id="ProtNLM"/>
    </source>
</evidence>
<keyword evidence="3 6" id="KW-0812">Transmembrane</keyword>
<dbReference type="PANTHER" id="PTHR32196:SF15">
    <property type="entry name" value="SUGAR ABC TRANSPORTER PERMEASE PROTEIN"/>
    <property type="match status" value="1"/>
</dbReference>
<gene>
    <name evidence="7" type="ORF">SDC9_73456</name>
</gene>
<keyword evidence="4 6" id="KW-1133">Transmembrane helix</keyword>
<evidence type="ECO:0000313" key="7">
    <source>
        <dbReference type="EMBL" id="MPM26951.1"/>
    </source>
</evidence>
<organism evidence="7">
    <name type="scientific">bioreactor metagenome</name>
    <dbReference type="NCBI Taxonomy" id="1076179"/>
    <lineage>
        <taxon>unclassified sequences</taxon>
        <taxon>metagenomes</taxon>
        <taxon>ecological metagenomes</taxon>
    </lineage>
</organism>
<dbReference type="PANTHER" id="PTHR32196">
    <property type="entry name" value="ABC TRANSPORTER PERMEASE PROTEIN YPHD-RELATED-RELATED"/>
    <property type="match status" value="1"/>
</dbReference>
<sequence>MGKTANEAITLGNKTKFRELVDNFGLPRLIITGFLLFLFIMAPIVGADLPTQLTNTINRFSWNAVLVLAMVPMVHSGCGLNFGLPLGIISGLLGATMSIQFGFTGGMSFVMAIVIATPFALIFGGGYGWLLNRIKGGEMMIATYVGFSSVSFMCMMWLLLPYSSPTMVWGLSGKGLRTTISLDGFYDKVLANFLQINIGHLSIPVGSLLFFAVLAFLMWAFLHTKAGTAMTAVGSNPFFAKASGIDIDKTRMLSVIMSTWLAAMGILVYQQGFGFIQLYMAPFYMALPAVSAILIGGASVNKASIANVVIGTFLFQGLVTMTPTVMNAAIHMDMSEVIRIIVSNGMILYALTRKTEGSK</sequence>
<feature type="transmembrane region" description="Helical" evidence="6">
    <location>
        <begin position="276"/>
        <end position="296"/>
    </location>
</feature>
<feature type="transmembrane region" description="Helical" evidence="6">
    <location>
        <begin position="308"/>
        <end position="330"/>
    </location>
</feature>
<dbReference type="Pfam" id="PF02653">
    <property type="entry name" value="BPD_transp_2"/>
    <property type="match status" value="1"/>
</dbReference>
<feature type="transmembrane region" description="Helical" evidence="6">
    <location>
        <begin position="141"/>
        <end position="160"/>
    </location>
</feature>
<dbReference type="EMBL" id="VSSQ01004869">
    <property type="protein sequence ID" value="MPM26951.1"/>
    <property type="molecule type" value="Genomic_DNA"/>
</dbReference>
<reference evidence="7" key="1">
    <citation type="submission" date="2019-08" db="EMBL/GenBank/DDBJ databases">
        <authorList>
            <person name="Kucharzyk K."/>
            <person name="Murdoch R.W."/>
            <person name="Higgins S."/>
            <person name="Loffler F."/>
        </authorList>
    </citation>
    <scope>NUCLEOTIDE SEQUENCE</scope>
</reference>
<name>A0A644YGD6_9ZZZZ</name>
<feature type="transmembrane region" description="Helical" evidence="6">
    <location>
        <begin position="57"/>
        <end position="75"/>
    </location>
</feature>
<proteinExistence type="predicted"/>
<feature type="transmembrane region" description="Helical" evidence="6">
    <location>
        <begin position="26"/>
        <end position="45"/>
    </location>
</feature>
<accession>A0A644YGD6</accession>
<comment type="caution">
    <text evidence="7">The sequence shown here is derived from an EMBL/GenBank/DDBJ whole genome shotgun (WGS) entry which is preliminary data.</text>
</comment>